<keyword evidence="1" id="KW-0472">Membrane</keyword>
<gene>
    <name evidence="2" type="ordered locus">Kole_2149</name>
</gene>
<accession>C5CIP3</accession>
<proteinExistence type="predicted"/>
<keyword evidence="1" id="KW-1133">Transmembrane helix</keyword>
<dbReference type="RefSeq" id="WP_015869467.1">
    <property type="nucleotide sequence ID" value="NC_012785.1"/>
</dbReference>
<reference evidence="2 3" key="2">
    <citation type="journal article" date="2011" name="J. Bacteriol.">
        <title>Genome Sequence of Kosmotoga olearia Strain TBF 19.5.1, a Thermophilic Bacterium with a Wide Growth Temperature Range, Isolated from the Troll B Oil Platform in the North Sea.</title>
        <authorList>
            <person name="Swithers K.S."/>
            <person name="Dipippo J.L."/>
            <person name="Bruce D.C."/>
            <person name="Detter C."/>
            <person name="Tapia R."/>
            <person name="Han S."/>
            <person name="Goodwin L.A."/>
            <person name="Han J."/>
            <person name="Woyke T."/>
            <person name="Pitluck S."/>
            <person name="Pennacchio L."/>
            <person name="Nolan M."/>
            <person name="Mikhailova N."/>
            <person name="Land M.L."/>
            <person name="Nesbo C.L."/>
            <person name="Gogarten J.P."/>
            <person name="Noll K.M."/>
        </authorList>
    </citation>
    <scope>NUCLEOTIDE SEQUENCE [LARGE SCALE GENOMIC DNA]</scope>
    <source>
        <strain evidence="3">ATCC BAA-1733 / DSM 21960 / TBF 19.5.1</strain>
    </source>
</reference>
<keyword evidence="1" id="KW-0812">Transmembrane</keyword>
<name>C5CIP3_KOSOT</name>
<dbReference type="STRING" id="521045.Kole_2149"/>
<dbReference type="HOGENOM" id="CLU_1515994_0_0_0"/>
<evidence type="ECO:0000256" key="1">
    <source>
        <dbReference type="SAM" id="Phobius"/>
    </source>
</evidence>
<keyword evidence="3" id="KW-1185">Reference proteome</keyword>
<dbReference type="eggNOG" id="ENOG502ZMWU">
    <property type="taxonomic scope" value="Bacteria"/>
</dbReference>
<organism evidence="2 3">
    <name type="scientific">Kosmotoga olearia (strain ATCC BAA-1733 / DSM 21960 / TBF 19.5.1)</name>
    <dbReference type="NCBI Taxonomy" id="521045"/>
    <lineage>
        <taxon>Bacteria</taxon>
        <taxon>Thermotogati</taxon>
        <taxon>Thermotogota</taxon>
        <taxon>Thermotogae</taxon>
        <taxon>Kosmotogales</taxon>
        <taxon>Kosmotogaceae</taxon>
        <taxon>Kosmotoga</taxon>
    </lineage>
</organism>
<dbReference type="KEGG" id="kol:Kole_2149"/>
<dbReference type="AlphaFoldDB" id="C5CIP3"/>
<protein>
    <submittedName>
        <fullName evidence="2">Uncharacterized protein</fullName>
    </submittedName>
</protein>
<sequence length="177" mass="19952">MSNFDRFLDGEIPKEALNEKDKEAVVKYVRALLVFKERTAYNPGEKLKRKTLEAIRRKKVLPYRLYISLAACFIAVFIGIDFFSKNSIDIHRKNFPIVVTEGRTPLEYNINVLNARQGLGDFPNLALSTTGGVEKAISAEPSAQADTDLQEKMLKSVDFIKKVPAENIDVVVVNTNF</sequence>
<dbReference type="EMBL" id="CP001634">
    <property type="protein sequence ID" value="ACR80826.1"/>
    <property type="molecule type" value="Genomic_DNA"/>
</dbReference>
<reference evidence="2 3" key="1">
    <citation type="submission" date="2009-06" db="EMBL/GenBank/DDBJ databases">
        <title>Complete sequence of Thermotogales bacterium TBF 19.5.1.</title>
        <authorList>
            <consortium name="US DOE Joint Genome Institute"/>
            <person name="Lucas S."/>
            <person name="Copeland A."/>
            <person name="Lapidus A."/>
            <person name="Glavina del Rio T."/>
            <person name="Tice H."/>
            <person name="Bruce D."/>
            <person name="Goodwin L."/>
            <person name="Pitluck S."/>
            <person name="Chertkov O."/>
            <person name="Brettin T."/>
            <person name="Detter J.C."/>
            <person name="Han C."/>
            <person name="Schmutz J."/>
            <person name="Larimer F."/>
            <person name="Land M."/>
            <person name="Hauser L."/>
            <person name="Kyrpides N."/>
            <person name="Ovchinnikova G."/>
            <person name="Noll K."/>
        </authorList>
    </citation>
    <scope>NUCLEOTIDE SEQUENCE [LARGE SCALE GENOMIC DNA]</scope>
    <source>
        <strain evidence="3">ATCC BAA-1733 / DSM 21960 / TBF 19.5.1</strain>
    </source>
</reference>
<feature type="transmembrane region" description="Helical" evidence="1">
    <location>
        <begin position="65"/>
        <end position="84"/>
    </location>
</feature>
<evidence type="ECO:0000313" key="2">
    <source>
        <dbReference type="EMBL" id="ACR80826.1"/>
    </source>
</evidence>
<evidence type="ECO:0000313" key="3">
    <source>
        <dbReference type="Proteomes" id="UP000002382"/>
    </source>
</evidence>
<dbReference type="Proteomes" id="UP000002382">
    <property type="component" value="Chromosome"/>
</dbReference>